<reference evidence="7 8" key="1">
    <citation type="submission" date="2020-06" db="EMBL/GenBank/DDBJ databases">
        <title>Methanolobus halotolerans sp. nov., isolated from a saline lake Tus in Siberia.</title>
        <authorList>
            <person name="Shen Y."/>
            <person name="Chen S.-C."/>
            <person name="Lai M.-C."/>
            <person name="Huang H.-H."/>
            <person name="Chiu H.-H."/>
            <person name="Tang S.-L."/>
            <person name="Rogozin D.Y."/>
            <person name="Degermendzhy A.G."/>
        </authorList>
    </citation>
    <scope>NUCLEOTIDE SEQUENCE [LARGE SCALE GENOMIC DNA]</scope>
    <source>
        <strain evidence="7 8">DSM 21339</strain>
    </source>
</reference>
<comment type="similarity">
    <text evidence="1 3">Belongs to the TPP enzyme family.</text>
</comment>
<dbReference type="InterPro" id="IPR011766">
    <property type="entry name" value="TPP_enzyme_TPP-bd"/>
</dbReference>
<dbReference type="GO" id="GO:0009099">
    <property type="term" value="P:L-valine biosynthetic process"/>
    <property type="evidence" value="ECO:0007669"/>
    <property type="project" value="TreeGrafter"/>
</dbReference>
<dbReference type="Pfam" id="PF02775">
    <property type="entry name" value="TPP_enzyme_C"/>
    <property type="match status" value="1"/>
</dbReference>
<dbReference type="GO" id="GO:0000287">
    <property type="term" value="F:magnesium ion binding"/>
    <property type="evidence" value="ECO:0007669"/>
    <property type="project" value="InterPro"/>
</dbReference>
<evidence type="ECO:0000256" key="3">
    <source>
        <dbReference type="RuleBase" id="RU362132"/>
    </source>
</evidence>
<accession>A0A7D5IP88</accession>
<dbReference type="PANTHER" id="PTHR18968">
    <property type="entry name" value="THIAMINE PYROPHOSPHATE ENZYMES"/>
    <property type="match status" value="1"/>
</dbReference>
<dbReference type="GO" id="GO:0009097">
    <property type="term" value="P:isoleucine biosynthetic process"/>
    <property type="evidence" value="ECO:0007669"/>
    <property type="project" value="TreeGrafter"/>
</dbReference>
<evidence type="ECO:0000259" key="4">
    <source>
        <dbReference type="Pfam" id="PF00205"/>
    </source>
</evidence>
<evidence type="ECO:0000259" key="6">
    <source>
        <dbReference type="Pfam" id="PF02776"/>
    </source>
</evidence>
<protein>
    <submittedName>
        <fullName evidence="7">Thiamine pyrophosphate-binding protein</fullName>
    </submittedName>
</protein>
<organism evidence="7 8">
    <name type="scientific">Methanolobus zinderi</name>
    <dbReference type="NCBI Taxonomy" id="536044"/>
    <lineage>
        <taxon>Archaea</taxon>
        <taxon>Methanobacteriati</taxon>
        <taxon>Methanobacteriota</taxon>
        <taxon>Stenosarchaea group</taxon>
        <taxon>Methanomicrobia</taxon>
        <taxon>Methanosarcinales</taxon>
        <taxon>Methanosarcinaceae</taxon>
        <taxon>Methanolobus</taxon>
    </lineage>
</organism>
<feature type="domain" description="Thiamine pyrophosphate enzyme central" evidence="4">
    <location>
        <begin position="196"/>
        <end position="331"/>
    </location>
</feature>
<dbReference type="CDD" id="cd02015">
    <property type="entry name" value="TPP_AHAS"/>
    <property type="match status" value="1"/>
</dbReference>
<dbReference type="CDD" id="cd07035">
    <property type="entry name" value="TPP_PYR_POX_like"/>
    <property type="match status" value="1"/>
</dbReference>
<dbReference type="KEGG" id="mzi:HWN40_05300"/>
<feature type="domain" description="Thiamine pyrophosphate enzyme N-terminal TPP-binding" evidence="6">
    <location>
        <begin position="4"/>
        <end position="117"/>
    </location>
</feature>
<dbReference type="GO" id="GO:0005948">
    <property type="term" value="C:acetolactate synthase complex"/>
    <property type="evidence" value="ECO:0007669"/>
    <property type="project" value="TreeGrafter"/>
</dbReference>
<keyword evidence="2 3" id="KW-0786">Thiamine pyrophosphate</keyword>
<gene>
    <name evidence="7" type="ORF">HWN40_05300</name>
</gene>
<dbReference type="Proteomes" id="UP000509594">
    <property type="component" value="Chromosome"/>
</dbReference>
<dbReference type="InterPro" id="IPR045229">
    <property type="entry name" value="TPP_enz"/>
</dbReference>
<dbReference type="InterPro" id="IPR012000">
    <property type="entry name" value="Thiamin_PyroP_enz_cen_dom"/>
</dbReference>
<dbReference type="GO" id="GO:0050660">
    <property type="term" value="F:flavin adenine dinucleotide binding"/>
    <property type="evidence" value="ECO:0007669"/>
    <property type="project" value="TreeGrafter"/>
</dbReference>
<dbReference type="GeneID" id="55821069"/>
<evidence type="ECO:0000313" key="8">
    <source>
        <dbReference type="Proteomes" id="UP000509594"/>
    </source>
</evidence>
<feature type="domain" description="Thiamine pyrophosphate enzyme TPP-binding" evidence="5">
    <location>
        <begin position="391"/>
        <end position="540"/>
    </location>
</feature>
<dbReference type="InterPro" id="IPR029035">
    <property type="entry name" value="DHS-like_NAD/FAD-binding_dom"/>
</dbReference>
<dbReference type="Gene3D" id="3.40.50.970">
    <property type="match status" value="2"/>
</dbReference>
<evidence type="ECO:0000259" key="5">
    <source>
        <dbReference type="Pfam" id="PF02775"/>
    </source>
</evidence>
<dbReference type="GO" id="GO:0044272">
    <property type="term" value="P:sulfur compound biosynthetic process"/>
    <property type="evidence" value="ECO:0007669"/>
    <property type="project" value="UniProtKB-ARBA"/>
</dbReference>
<dbReference type="InterPro" id="IPR029061">
    <property type="entry name" value="THDP-binding"/>
</dbReference>
<dbReference type="Pfam" id="PF02776">
    <property type="entry name" value="TPP_enzyme_N"/>
    <property type="match status" value="1"/>
</dbReference>
<dbReference type="OrthoDB" id="6837at2157"/>
<proteinExistence type="inferred from homology"/>
<dbReference type="InterPro" id="IPR012001">
    <property type="entry name" value="Thiamin_PyroP_enz_TPP-bd_dom"/>
</dbReference>
<dbReference type="SUPFAM" id="SSF52467">
    <property type="entry name" value="DHS-like NAD/FAD-binding domain"/>
    <property type="match status" value="1"/>
</dbReference>
<evidence type="ECO:0000256" key="2">
    <source>
        <dbReference type="ARBA" id="ARBA00023052"/>
    </source>
</evidence>
<dbReference type="GO" id="GO:0003984">
    <property type="term" value="F:acetolactate synthase activity"/>
    <property type="evidence" value="ECO:0007669"/>
    <property type="project" value="TreeGrafter"/>
</dbReference>
<dbReference type="PANTHER" id="PTHR18968:SF13">
    <property type="entry name" value="ACETOLACTATE SYNTHASE CATALYTIC SUBUNIT, MITOCHONDRIAL"/>
    <property type="match status" value="1"/>
</dbReference>
<evidence type="ECO:0000313" key="7">
    <source>
        <dbReference type="EMBL" id="QLC49707.1"/>
    </source>
</evidence>
<dbReference type="Gene3D" id="3.40.50.1220">
    <property type="entry name" value="TPP-binding domain"/>
    <property type="match status" value="1"/>
</dbReference>
<dbReference type="SUPFAM" id="SSF52518">
    <property type="entry name" value="Thiamin diphosphate-binding fold (THDP-binding)"/>
    <property type="match status" value="2"/>
</dbReference>
<dbReference type="InterPro" id="IPR039368">
    <property type="entry name" value="AHAS_TPP"/>
</dbReference>
<name>A0A7D5IP88_9EURY</name>
<dbReference type="AlphaFoldDB" id="A0A7D5IP88"/>
<evidence type="ECO:0000256" key="1">
    <source>
        <dbReference type="ARBA" id="ARBA00007812"/>
    </source>
</evidence>
<dbReference type="GO" id="GO:0030976">
    <property type="term" value="F:thiamine pyrophosphate binding"/>
    <property type="evidence" value="ECO:0007669"/>
    <property type="project" value="InterPro"/>
</dbReference>
<dbReference type="RefSeq" id="WP_176964763.1">
    <property type="nucleotide sequence ID" value="NZ_CP058215.1"/>
</dbReference>
<dbReference type="Pfam" id="PF00205">
    <property type="entry name" value="TPP_enzyme_M"/>
    <property type="match status" value="1"/>
</dbReference>
<keyword evidence="8" id="KW-1185">Reference proteome</keyword>
<dbReference type="FunFam" id="3.40.50.970:FF:000007">
    <property type="entry name" value="Acetolactate synthase"/>
    <property type="match status" value="1"/>
</dbReference>
<sequence length="595" mass="66083">MEEMNGAEILVKCLEDLGVRHIFGYTGAAILPVFHALEKSDIGIVINSNEQSAAFSAAGYSRSSSEVGVAIVTSGPAITNTLTSVADAYGDSIPLLVFAGQVPEHKIGTDSFQHINVKGIFGEAAKKVIQVSNDDDLEAMIKDAYYFAKSGKPGPVVIDIPLDKQQKMHEYQDINIMRFEESYHDDRHLCEEQCEEFFKLFLNSKRPLLYLGGGLNSEAGSQAIREFNDYFRIPSVNTLMAKGVIDGRDELNLGMLGMFGTPYANMLIQENDFFFAIGVRWDDRVAEKVGFAIGTDIAYIDINPEKMHQIKIERGPKFTFIGDAATALRDLLNYAVKHDITLDIREWQERARFLKRSWPLDYNRKSEHIQSGEVMALLSSYIDDNTMITTGVGNQQMLAAQYLPMQKAKSFMSSGSFGTMGFSMPTSIGVQYANSDARVIAIDGDGSLRMNLGELHTIASLNLPIKVLMLNNRSDGMVQNLQDAAYDGVRTGTQRPKDVRFAEIAGSFGFEYATRISDRDDLKDAMEAFLKADGPCFLEVCTDREEILYPKVPAGGAYKDMILGPYIKEIAPGQKMEPVESDTHIQINEKKIFIE</sequence>
<dbReference type="EMBL" id="CP058215">
    <property type="protein sequence ID" value="QLC49707.1"/>
    <property type="molecule type" value="Genomic_DNA"/>
</dbReference>